<feature type="domain" description="FBXO47 ARM repeats region" evidence="2">
    <location>
        <begin position="229"/>
        <end position="396"/>
    </location>
</feature>
<dbReference type="PANTHER" id="PTHR34098:SF1">
    <property type="entry name" value="F-BOX ONLY PROTEIN 47"/>
    <property type="match status" value="1"/>
</dbReference>
<dbReference type="EMBL" id="HACA01020578">
    <property type="protein sequence ID" value="CDW37939.1"/>
    <property type="molecule type" value="Transcribed_RNA"/>
</dbReference>
<proteinExistence type="predicted"/>
<dbReference type="AlphaFoldDB" id="A0A0K2UI55"/>
<gene>
    <name evidence="3" type="primary">fbxo47</name>
</gene>
<evidence type="ECO:0000313" key="3">
    <source>
        <dbReference type="EMBL" id="CDW37939.1"/>
    </source>
</evidence>
<protein>
    <submittedName>
        <fullName evidence="3">Fbox protein 47 [Anolis carolinensis]</fullName>
    </submittedName>
</protein>
<evidence type="ECO:0000256" key="1">
    <source>
        <dbReference type="SAM" id="MobiDB-lite"/>
    </source>
</evidence>
<feature type="compositionally biased region" description="Basic and acidic residues" evidence="1">
    <location>
        <begin position="478"/>
        <end position="487"/>
    </location>
</feature>
<dbReference type="OrthoDB" id="6340129at2759"/>
<accession>A0A0K2UI55</accession>
<evidence type="ECO:0000259" key="2">
    <source>
        <dbReference type="Pfam" id="PF24467"/>
    </source>
</evidence>
<name>A0A0K2UI55_LEPSM</name>
<dbReference type="PANTHER" id="PTHR34098">
    <property type="entry name" value="F-BOX ONLY PROTEIN 47"/>
    <property type="match status" value="1"/>
</dbReference>
<feature type="region of interest" description="Disordered" evidence="1">
    <location>
        <begin position="476"/>
        <end position="501"/>
    </location>
</feature>
<dbReference type="Pfam" id="PF24467">
    <property type="entry name" value="ARM_FBXO47"/>
    <property type="match status" value="1"/>
</dbReference>
<reference evidence="3" key="1">
    <citation type="submission" date="2014-05" db="EMBL/GenBank/DDBJ databases">
        <authorList>
            <person name="Chronopoulou M."/>
        </authorList>
    </citation>
    <scope>NUCLEOTIDE SEQUENCE</scope>
    <source>
        <tissue evidence="3">Whole organism</tissue>
    </source>
</reference>
<dbReference type="InterPro" id="IPR056622">
    <property type="entry name" value="ARM_FBXO47"/>
</dbReference>
<organism evidence="3">
    <name type="scientific">Lepeophtheirus salmonis</name>
    <name type="common">Salmon louse</name>
    <name type="synonym">Caligus salmonis</name>
    <dbReference type="NCBI Taxonomy" id="72036"/>
    <lineage>
        <taxon>Eukaryota</taxon>
        <taxon>Metazoa</taxon>
        <taxon>Ecdysozoa</taxon>
        <taxon>Arthropoda</taxon>
        <taxon>Crustacea</taxon>
        <taxon>Multicrustacea</taxon>
        <taxon>Hexanauplia</taxon>
        <taxon>Copepoda</taxon>
        <taxon>Siphonostomatoida</taxon>
        <taxon>Caligidae</taxon>
        <taxon>Lepeophtheirus</taxon>
    </lineage>
</organism>
<sequence>MPLRTDNDVFRRRPLAIPPSSSIGEFERLPLEVTYILLEWIPLDQLGNLALTSERMRVLLSNWTMSPHCLKRASLTSARLCSFSILCKRVTSLLNTRERIKFMMCRFHESLILRSSEVKDIIPRIFSRQINQDHLVDYFIHFGLMLTKFISGWDPREYKSLFQALDQLFLISSRINKYMDYITSSSFQENLSSQDACVQKDLQDTEKQLRLITRSLWWDMSDNSEYSFCGDWLLANILHYIGSSPAKQGIIIYLMFGPTLSHWETPSVIDENNDPTFSKRMLRNDLFSNINWDFMINHTPINFPEGKKVFNRIAQCVCHLSQSCRLWRKTSLIELLDKLFQFPNEWMRDNVSGFLLFCNERVILDYINNKLDRAALLDIQLEIPAKLLVDIMIESYKFDNRITNVKGIGSVVDRVLSYTNHDLRSEFFDCIWDLLLNEIEESRDNIPIEEVIVGFGRFISKRSIYGVSKRKVVFSEEDQPKRKRDDCGTEDETCPNHENEE</sequence>
<dbReference type="InterPro" id="IPR038946">
    <property type="entry name" value="FBXO47"/>
</dbReference>